<dbReference type="InterPro" id="IPR006058">
    <property type="entry name" value="2Fe2S_fd_BS"/>
</dbReference>
<dbReference type="EMBL" id="JAEQNE010000011">
    <property type="protein sequence ID" value="MBL0394979.1"/>
    <property type="molecule type" value="Genomic_DNA"/>
</dbReference>
<dbReference type="Pfam" id="PF00111">
    <property type="entry name" value="Fer2"/>
    <property type="match status" value="1"/>
</dbReference>
<reference evidence="8 9" key="1">
    <citation type="journal article" date="2017" name="Int. J. Syst. Evol. Microbiol.">
        <title>Ramlibacter monticola sp. nov., isolated from forest soil.</title>
        <authorList>
            <person name="Chaudhary D.K."/>
            <person name="Kim J."/>
        </authorList>
    </citation>
    <scope>NUCLEOTIDE SEQUENCE [LARGE SCALE GENOMIC DNA]</scope>
    <source>
        <strain evidence="8 9">KACC 19175</strain>
    </source>
</reference>
<dbReference type="PROSITE" id="PS00197">
    <property type="entry name" value="2FE2S_FER_1"/>
    <property type="match status" value="1"/>
</dbReference>
<evidence type="ECO:0000256" key="5">
    <source>
        <dbReference type="ARBA" id="ARBA00023014"/>
    </source>
</evidence>
<evidence type="ECO:0000256" key="1">
    <source>
        <dbReference type="ARBA" id="ARBA00022714"/>
    </source>
</evidence>
<accession>A0A936Z850</accession>
<gene>
    <name evidence="8" type="ORF">JJ685_27850</name>
</gene>
<sequence>MLVSFKVNGKAASLDVAPNTLLVTAIREHLRLTGTHVGCDTAQCGACTVIVDGRAIKSCNTLAVQHPGADITTIEGLAQPDGTMHPMQAAFKECHGLQCGFCTPGMVMSALDLCHRTPNASEAQIREQLDGNLCRCTGYQNIVKAVQQGQAAMASRS</sequence>
<dbReference type="FunFam" id="1.10.150.120:FF:000003">
    <property type="entry name" value="Carbon monoxide dehydrogenase, small subunit"/>
    <property type="match status" value="1"/>
</dbReference>
<evidence type="ECO:0000256" key="6">
    <source>
        <dbReference type="ARBA" id="ARBA00034078"/>
    </source>
</evidence>
<dbReference type="PANTHER" id="PTHR44379:SF5">
    <property type="entry name" value="OXIDOREDUCTASE WITH IRON-SULFUR SUBUNIT"/>
    <property type="match status" value="1"/>
</dbReference>
<name>A0A936Z850_9BURK</name>
<dbReference type="InterPro" id="IPR036884">
    <property type="entry name" value="2Fe-2S-bd_dom_sf"/>
</dbReference>
<evidence type="ECO:0000256" key="2">
    <source>
        <dbReference type="ARBA" id="ARBA00022723"/>
    </source>
</evidence>
<proteinExistence type="predicted"/>
<dbReference type="FunFam" id="3.10.20.30:FF:000020">
    <property type="entry name" value="Xanthine dehydrogenase iron-sulfur subunit"/>
    <property type="match status" value="1"/>
</dbReference>
<dbReference type="InterPro" id="IPR001041">
    <property type="entry name" value="2Fe-2S_ferredoxin-type"/>
</dbReference>
<keyword evidence="2" id="KW-0479">Metal-binding</keyword>
<evidence type="ECO:0000256" key="4">
    <source>
        <dbReference type="ARBA" id="ARBA00023004"/>
    </source>
</evidence>
<dbReference type="SUPFAM" id="SSF47741">
    <property type="entry name" value="CO dehydrogenase ISP C-domain like"/>
    <property type="match status" value="1"/>
</dbReference>
<dbReference type="GO" id="GO:0046872">
    <property type="term" value="F:metal ion binding"/>
    <property type="evidence" value="ECO:0007669"/>
    <property type="project" value="UniProtKB-KW"/>
</dbReference>
<comment type="caution">
    <text evidence="8">The sequence shown here is derived from an EMBL/GenBank/DDBJ whole genome shotgun (WGS) entry which is preliminary data.</text>
</comment>
<dbReference type="Pfam" id="PF01799">
    <property type="entry name" value="Fer2_2"/>
    <property type="match status" value="1"/>
</dbReference>
<dbReference type="AlphaFoldDB" id="A0A936Z850"/>
<dbReference type="GO" id="GO:0016491">
    <property type="term" value="F:oxidoreductase activity"/>
    <property type="evidence" value="ECO:0007669"/>
    <property type="project" value="UniProtKB-KW"/>
</dbReference>
<dbReference type="GO" id="GO:0051537">
    <property type="term" value="F:2 iron, 2 sulfur cluster binding"/>
    <property type="evidence" value="ECO:0007669"/>
    <property type="project" value="UniProtKB-KW"/>
</dbReference>
<dbReference type="SUPFAM" id="SSF54292">
    <property type="entry name" value="2Fe-2S ferredoxin-like"/>
    <property type="match status" value="1"/>
</dbReference>
<keyword evidence="1" id="KW-0001">2Fe-2S</keyword>
<dbReference type="Proteomes" id="UP000599109">
    <property type="component" value="Unassembled WGS sequence"/>
</dbReference>
<keyword evidence="5" id="KW-0411">Iron-sulfur</keyword>
<comment type="cofactor">
    <cofactor evidence="6">
        <name>[2Fe-2S] cluster</name>
        <dbReference type="ChEBI" id="CHEBI:190135"/>
    </cofactor>
</comment>
<feature type="domain" description="2Fe-2S ferredoxin-type" evidence="7">
    <location>
        <begin position="1"/>
        <end position="77"/>
    </location>
</feature>
<dbReference type="PANTHER" id="PTHR44379">
    <property type="entry name" value="OXIDOREDUCTASE WITH IRON-SULFUR SUBUNIT"/>
    <property type="match status" value="1"/>
</dbReference>
<dbReference type="InterPro" id="IPR012675">
    <property type="entry name" value="Beta-grasp_dom_sf"/>
</dbReference>
<dbReference type="Gene3D" id="1.10.150.120">
    <property type="entry name" value="[2Fe-2S]-binding domain"/>
    <property type="match status" value="1"/>
</dbReference>
<organism evidence="8 9">
    <name type="scientific">Ramlibacter monticola</name>
    <dbReference type="NCBI Taxonomy" id="1926872"/>
    <lineage>
        <taxon>Bacteria</taxon>
        <taxon>Pseudomonadati</taxon>
        <taxon>Pseudomonadota</taxon>
        <taxon>Betaproteobacteria</taxon>
        <taxon>Burkholderiales</taxon>
        <taxon>Comamonadaceae</taxon>
        <taxon>Ramlibacter</taxon>
    </lineage>
</organism>
<evidence type="ECO:0000256" key="3">
    <source>
        <dbReference type="ARBA" id="ARBA00023002"/>
    </source>
</evidence>
<evidence type="ECO:0000313" key="8">
    <source>
        <dbReference type="EMBL" id="MBL0394979.1"/>
    </source>
</evidence>
<keyword evidence="9" id="KW-1185">Reference proteome</keyword>
<dbReference type="InterPro" id="IPR002888">
    <property type="entry name" value="2Fe-2S-bd"/>
</dbReference>
<keyword evidence="4" id="KW-0408">Iron</keyword>
<dbReference type="InterPro" id="IPR036010">
    <property type="entry name" value="2Fe-2S_ferredoxin-like_sf"/>
</dbReference>
<dbReference type="InterPro" id="IPR051452">
    <property type="entry name" value="Diverse_Oxidoreductases"/>
</dbReference>
<dbReference type="Gene3D" id="3.10.20.30">
    <property type="match status" value="1"/>
</dbReference>
<evidence type="ECO:0000313" key="9">
    <source>
        <dbReference type="Proteomes" id="UP000599109"/>
    </source>
</evidence>
<dbReference type="RefSeq" id="WP_201677652.1">
    <property type="nucleotide sequence ID" value="NZ_JAEQNE010000011.1"/>
</dbReference>
<keyword evidence="3" id="KW-0560">Oxidoreductase</keyword>
<dbReference type="PROSITE" id="PS51085">
    <property type="entry name" value="2FE2S_FER_2"/>
    <property type="match status" value="1"/>
</dbReference>
<dbReference type="CDD" id="cd00207">
    <property type="entry name" value="fer2"/>
    <property type="match status" value="1"/>
</dbReference>
<evidence type="ECO:0000259" key="7">
    <source>
        <dbReference type="PROSITE" id="PS51085"/>
    </source>
</evidence>
<protein>
    <submittedName>
        <fullName evidence="8">(2Fe-2S)-binding protein</fullName>
    </submittedName>
</protein>